<dbReference type="GO" id="GO:0004527">
    <property type="term" value="F:exonuclease activity"/>
    <property type="evidence" value="ECO:0007669"/>
    <property type="project" value="UniProtKB-KW"/>
</dbReference>
<proteinExistence type="predicted"/>
<dbReference type="PANTHER" id="PTHR36928:SF1">
    <property type="entry name" value="PHOSPHATASE YCDX-RELATED"/>
    <property type="match status" value="1"/>
</dbReference>
<evidence type="ECO:0000256" key="1">
    <source>
        <dbReference type="ARBA" id="ARBA00022634"/>
    </source>
</evidence>
<dbReference type="InterPro" id="IPR022311">
    <property type="entry name" value="PolX-like"/>
</dbReference>
<name>A0ABT7CXT1_9BACT</name>
<keyword evidence="1" id="KW-0237">DNA synthesis</keyword>
<keyword evidence="6" id="KW-0540">Nuclease</keyword>
<keyword evidence="2" id="KW-0235">DNA replication</keyword>
<keyword evidence="7" id="KW-1185">Reference proteome</keyword>
<dbReference type="Gene3D" id="1.10.150.110">
    <property type="entry name" value="DNA polymerase beta, N-terminal domain-like"/>
    <property type="match status" value="1"/>
</dbReference>
<gene>
    <name evidence="6" type="primary">polX</name>
    <name evidence="6" type="ORF">QNI19_36790</name>
</gene>
<sequence length="562" mass="63107">MENNEIIRLFELTTKLFELYDENPFKIRSYTNAILALEKVSQPLDTLSVEQLTHIEGIGKSIADKIFLLNTEGTFPELQNLLAQTPEGIIDILNIKGLGPKKVKILWKDLGIETTDALLQACEENKVATLKGFGEKTQENIRQALLFQQANTGKMHYADAETSAAFLLKAFSDWNITAQLTGQMSRKSDVVEKIQLIVATDSPASVEQKLDQLPELEKSRDSGPFAWRGRLAASGLPVEILSVKPTAFVSITFVYSATPEHSAHSTELGKTLFQVAVGNSYTDEKQIYEKAGLPYIIPEMREGLDEFTWMKTHAAEEIVELKNLKGTLHNHSTYSDGKHTLEEMATYCQSMGYEYLGISDHSKSAFYANGLQEDRVARQQTEIDVLNEKLAPFRIFKGIESDILNDGSLDYDQSVLKTFDFIVASIHSNLRMDEDKATQRLIKAIENPYTTILGHPTGRLLLRREGYPIDHKKVIDACAANGVIIEINANPWRLDIDWHWVPYCMEKGVMISINPDAHETAGLHDMAYGVYSARKGGLLTSMTFNALSLTDVEAYFQKRRSR</sequence>
<dbReference type="InterPro" id="IPR010996">
    <property type="entry name" value="HHH_MUS81"/>
</dbReference>
<dbReference type="SMART" id="SM00481">
    <property type="entry name" value="POLIIIAc"/>
    <property type="match status" value="1"/>
</dbReference>
<dbReference type="InterPro" id="IPR047967">
    <property type="entry name" value="PolX_PHP"/>
</dbReference>
<dbReference type="InterPro" id="IPR043519">
    <property type="entry name" value="NT_sf"/>
</dbReference>
<dbReference type="PIRSF" id="PIRSF005047">
    <property type="entry name" value="UCP005047_YshC"/>
    <property type="match status" value="1"/>
</dbReference>
<dbReference type="InterPro" id="IPR027421">
    <property type="entry name" value="DNA_pol_lamdba_lyase_dom_sf"/>
</dbReference>
<dbReference type="InterPro" id="IPR016195">
    <property type="entry name" value="Pol/histidinol_Pase-like"/>
</dbReference>
<dbReference type="Pfam" id="PF14520">
    <property type="entry name" value="HHH_5"/>
    <property type="match status" value="1"/>
</dbReference>
<dbReference type="PANTHER" id="PTHR36928">
    <property type="entry name" value="PHOSPHATASE YCDX-RELATED"/>
    <property type="match status" value="1"/>
</dbReference>
<accession>A0ABT7CXT1</accession>
<dbReference type="Gene3D" id="1.10.150.20">
    <property type="entry name" value="5' to 3' exonuclease, C-terminal subdomain"/>
    <property type="match status" value="1"/>
</dbReference>
<feature type="domain" description="Helix-hairpin-helix DNA-binding motif class 1" evidence="3">
    <location>
        <begin position="125"/>
        <end position="144"/>
    </location>
</feature>
<evidence type="ECO:0000256" key="2">
    <source>
        <dbReference type="ARBA" id="ARBA00022705"/>
    </source>
</evidence>
<dbReference type="InterPro" id="IPR003141">
    <property type="entry name" value="Pol/His_phosphatase_N"/>
</dbReference>
<dbReference type="InterPro" id="IPR002054">
    <property type="entry name" value="DNA-dir_DNA_pol_X"/>
</dbReference>
<dbReference type="InterPro" id="IPR050243">
    <property type="entry name" value="PHP_phosphatase"/>
</dbReference>
<dbReference type="Proteomes" id="UP001228581">
    <property type="component" value="Unassembled WGS sequence"/>
</dbReference>
<feature type="domain" description="DNA-directed DNA polymerase X" evidence="5">
    <location>
        <begin position="1"/>
        <end position="302"/>
    </location>
</feature>
<evidence type="ECO:0000313" key="6">
    <source>
        <dbReference type="EMBL" id="MDJ1498552.1"/>
    </source>
</evidence>
<dbReference type="SUPFAM" id="SSF47802">
    <property type="entry name" value="DNA polymerase beta, N-terminal domain-like"/>
    <property type="match status" value="1"/>
</dbReference>
<dbReference type="NCBIfam" id="NF006375">
    <property type="entry name" value="PRK08609.1"/>
    <property type="match status" value="1"/>
</dbReference>
<dbReference type="SUPFAM" id="SSF89550">
    <property type="entry name" value="PHP domain-like"/>
    <property type="match status" value="1"/>
</dbReference>
<dbReference type="EMBL" id="JASJOT010000050">
    <property type="protein sequence ID" value="MDJ1498552.1"/>
    <property type="molecule type" value="Genomic_DNA"/>
</dbReference>
<evidence type="ECO:0000259" key="5">
    <source>
        <dbReference type="SMART" id="SM00483"/>
    </source>
</evidence>
<dbReference type="Pfam" id="PF14716">
    <property type="entry name" value="HHH_8"/>
    <property type="match status" value="1"/>
</dbReference>
<comment type="caution">
    <text evidence="6">The sequence shown here is derived from an EMBL/GenBank/DDBJ whole genome shotgun (WGS) entry which is preliminary data.</text>
</comment>
<feature type="domain" description="Helix-hairpin-helix DNA-binding motif class 1" evidence="3">
    <location>
        <begin position="90"/>
        <end position="109"/>
    </location>
</feature>
<dbReference type="SMART" id="SM00278">
    <property type="entry name" value="HhH1"/>
    <property type="match status" value="3"/>
</dbReference>
<organism evidence="6 7">
    <name type="scientific">Xanthocytophaga flava</name>
    <dbReference type="NCBI Taxonomy" id="3048013"/>
    <lineage>
        <taxon>Bacteria</taxon>
        <taxon>Pseudomonadati</taxon>
        <taxon>Bacteroidota</taxon>
        <taxon>Cytophagia</taxon>
        <taxon>Cytophagales</taxon>
        <taxon>Rhodocytophagaceae</taxon>
        <taxon>Xanthocytophaga</taxon>
    </lineage>
</organism>
<keyword evidence="6" id="KW-0378">Hydrolase</keyword>
<evidence type="ECO:0000259" key="3">
    <source>
        <dbReference type="SMART" id="SM00278"/>
    </source>
</evidence>
<protein>
    <submittedName>
        <fullName evidence="6">DNA polymerase/3'-5' exonuclease PolX</fullName>
    </submittedName>
</protein>
<evidence type="ECO:0000313" key="7">
    <source>
        <dbReference type="Proteomes" id="UP001228581"/>
    </source>
</evidence>
<dbReference type="InterPro" id="IPR003583">
    <property type="entry name" value="Hlx-hairpin-Hlx_DNA-bd_motif"/>
</dbReference>
<feature type="domain" description="Polymerase/histidinol phosphatase N-terminal" evidence="4">
    <location>
        <begin position="326"/>
        <end position="405"/>
    </location>
</feature>
<feature type="domain" description="Helix-hairpin-helix DNA-binding motif class 1" evidence="3">
    <location>
        <begin position="50"/>
        <end position="69"/>
    </location>
</feature>
<dbReference type="RefSeq" id="WP_314005041.1">
    <property type="nucleotide sequence ID" value="NZ_JASJOR010000037.1"/>
</dbReference>
<dbReference type="Gene3D" id="3.20.20.140">
    <property type="entry name" value="Metal-dependent hydrolases"/>
    <property type="match status" value="1"/>
</dbReference>
<evidence type="ECO:0000259" key="4">
    <source>
        <dbReference type="SMART" id="SM00481"/>
    </source>
</evidence>
<dbReference type="InterPro" id="IPR004013">
    <property type="entry name" value="PHP_dom"/>
</dbReference>
<keyword evidence="6" id="KW-0269">Exonuclease</keyword>
<dbReference type="SMART" id="SM00483">
    <property type="entry name" value="POLXc"/>
    <property type="match status" value="1"/>
</dbReference>
<dbReference type="CDD" id="cd07436">
    <property type="entry name" value="PHP_PolX"/>
    <property type="match status" value="1"/>
</dbReference>
<dbReference type="Pfam" id="PF02811">
    <property type="entry name" value="PHP"/>
    <property type="match status" value="1"/>
</dbReference>
<dbReference type="SUPFAM" id="SSF81301">
    <property type="entry name" value="Nucleotidyltransferase"/>
    <property type="match status" value="1"/>
</dbReference>
<reference evidence="6 7" key="1">
    <citation type="submission" date="2023-05" db="EMBL/GenBank/DDBJ databases">
        <authorList>
            <person name="Zhang X."/>
        </authorList>
    </citation>
    <scope>NUCLEOTIDE SEQUENCE [LARGE SCALE GENOMIC DNA]</scope>
    <source>
        <strain evidence="6 7">DM2B3-1</strain>
    </source>
</reference>